<dbReference type="EMBL" id="JAMRDG010000001">
    <property type="protein sequence ID" value="KAJ3703478.1"/>
    <property type="molecule type" value="Genomic_DNA"/>
</dbReference>
<feature type="region of interest" description="Disordered" evidence="1">
    <location>
        <begin position="104"/>
        <end position="129"/>
    </location>
</feature>
<evidence type="ECO:0000313" key="3">
    <source>
        <dbReference type="Proteomes" id="UP001210211"/>
    </source>
</evidence>
<evidence type="ECO:0000256" key="1">
    <source>
        <dbReference type="SAM" id="MobiDB-lite"/>
    </source>
</evidence>
<protein>
    <recommendedName>
        <fullName evidence="4">F-box domain-containing protein</fullName>
    </recommendedName>
</protein>
<evidence type="ECO:0008006" key="4">
    <source>
        <dbReference type="Google" id="ProtNLM"/>
    </source>
</evidence>
<feature type="compositionally biased region" description="Low complexity" evidence="1">
    <location>
        <begin position="112"/>
        <end position="123"/>
    </location>
</feature>
<dbReference type="Gene3D" id="3.40.1000.30">
    <property type="match status" value="1"/>
</dbReference>
<gene>
    <name evidence="2" type="ORF">LUZ61_007183</name>
</gene>
<evidence type="ECO:0000313" key="2">
    <source>
        <dbReference type="EMBL" id="KAJ3703478.1"/>
    </source>
</evidence>
<dbReference type="AlphaFoldDB" id="A0AAD5ZT64"/>
<dbReference type="PANTHER" id="PTHR47602">
    <property type="entry name" value="F-BOX PROTEIN SKIP22"/>
    <property type="match status" value="1"/>
</dbReference>
<name>A0AAD5ZT64_9POAL</name>
<dbReference type="Gene3D" id="1.20.1280.50">
    <property type="match status" value="1"/>
</dbReference>
<dbReference type="PANTHER" id="PTHR47602:SF2">
    <property type="entry name" value="F-BOX PROTEIN SKIP22"/>
    <property type="match status" value="1"/>
</dbReference>
<comment type="caution">
    <text evidence="2">The sequence shown here is derived from an EMBL/GenBank/DDBJ whole genome shotgun (WGS) entry which is preliminary data.</text>
</comment>
<dbReference type="CDD" id="cd22165">
    <property type="entry name" value="F-box_AtSKIP22-like"/>
    <property type="match status" value="1"/>
</dbReference>
<organism evidence="2 3">
    <name type="scientific">Rhynchospora tenuis</name>
    <dbReference type="NCBI Taxonomy" id="198213"/>
    <lineage>
        <taxon>Eukaryota</taxon>
        <taxon>Viridiplantae</taxon>
        <taxon>Streptophyta</taxon>
        <taxon>Embryophyta</taxon>
        <taxon>Tracheophyta</taxon>
        <taxon>Spermatophyta</taxon>
        <taxon>Magnoliopsida</taxon>
        <taxon>Liliopsida</taxon>
        <taxon>Poales</taxon>
        <taxon>Cyperaceae</taxon>
        <taxon>Cyperoideae</taxon>
        <taxon>Rhynchosporeae</taxon>
        <taxon>Rhynchospora</taxon>
    </lineage>
</organism>
<reference evidence="2 3" key="1">
    <citation type="journal article" date="2022" name="Cell">
        <title>Repeat-based holocentromeres influence genome architecture and karyotype evolution.</title>
        <authorList>
            <person name="Hofstatter P.G."/>
            <person name="Thangavel G."/>
            <person name="Lux T."/>
            <person name="Neumann P."/>
            <person name="Vondrak T."/>
            <person name="Novak P."/>
            <person name="Zhang M."/>
            <person name="Costa L."/>
            <person name="Castellani M."/>
            <person name="Scott A."/>
            <person name="Toegelov H."/>
            <person name="Fuchs J."/>
            <person name="Mata-Sucre Y."/>
            <person name="Dias Y."/>
            <person name="Vanzela A.L.L."/>
            <person name="Huettel B."/>
            <person name="Almeida C.C.S."/>
            <person name="Simkova H."/>
            <person name="Souza G."/>
            <person name="Pedrosa-Harand A."/>
            <person name="Macas J."/>
            <person name="Mayer K.F.X."/>
            <person name="Houben A."/>
            <person name="Marques A."/>
        </authorList>
    </citation>
    <scope>NUCLEOTIDE SEQUENCE [LARGE SCALE GENOMIC DNA]</scope>
    <source>
        <strain evidence="2">RhyTen1mFocal</strain>
    </source>
</reference>
<proteinExistence type="predicted"/>
<accession>A0AAD5ZT64</accession>
<sequence length="413" mass="45791">MKLRIQHVVSMKTICIAAPDNASLLDLKALIASYLVATSTNPNPDPIAPDSIHLSLNKHYELISPNASDPLSSLGLALGSLIFLSFTPFCHNLNPPEIHNSNHHVYSSGATSSSNNPIDSPSSETTVKLTSINQPTAPVEVDAGPTYLIPGFLLELMNTETGVDAGILEQVVMLTHCTLLDMGWTSHASSLRLEYTIPDFVNQLQAINKKVAVVKLSMFGHFVTMYGHLGGINPDFYCFCFDLVKVAALLSMDLNSMKKSEQEQLMEIFCAVKDEMALPLMIDLCLKNGLPLPPCFMFLPIDMKAKILDLLPGTGVVRVGSTCKEMRDLSFDENLWKQKMVREFRSCVNNISVISAGTWKERYKRARDYIVKIDKLNRRIYIQKRSSRRLHGIDDNLKYLYCKSSAGCSRAGG</sequence>
<dbReference type="Proteomes" id="UP001210211">
    <property type="component" value="Unassembled WGS sequence"/>
</dbReference>
<dbReference type="InterPro" id="IPR036047">
    <property type="entry name" value="F-box-like_dom_sf"/>
</dbReference>
<keyword evidence="3" id="KW-1185">Reference proteome</keyword>
<dbReference type="SUPFAM" id="SSF81383">
    <property type="entry name" value="F-box domain"/>
    <property type="match status" value="1"/>
</dbReference>